<comment type="caution">
    <text evidence="2">The sequence shown here is derived from an EMBL/GenBank/DDBJ whole genome shotgun (WGS) entry which is preliminary data.</text>
</comment>
<evidence type="ECO:0000256" key="1">
    <source>
        <dbReference type="SAM" id="Phobius"/>
    </source>
</evidence>
<keyword evidence="1" id="KW-1133">Transmembrane helix</keyword>
<evidence type="ECO:0000313" key="3">
    <source>
        <dbReference type="Proteomes" id="UP000197032"/>
    </source>
</evidence>
<gene>
    <name evidence="2" type="ORF">KKC1_04520</name>
</gene>
<keyword evidence="1" id="KW-0472">Membrane</keyword>
<feature type="transmembrane region" description="Helical" evidence="1">
    <location>
        <begin position="6"/>
        <end position="26"/>
    </location>
</feature>
<reference evidence="3" key="1">
    <citation type="journal article" date="2017" name="Appl. Environ. Microbiol.">
        <title>Genomic analysis of Calderihabitans maritimus KKC1, a thermophilic hydrogenogenic carboxydotrophic bacterium isolated from marine sediment.</title>
        <authorList>
            <person name="Omae K."/>
            <person name="Yoneda Y."/>
            <person name="Fukuyama Y."/>
            <person name="Yoshida T."/>
            <person name="Sako Y."/>
        </authorList>
    </citation>
    <scope>NUCLEOTIDE SEQUENCE [LARGE SCALE GENOMIC DNA]</scope>
    <source>
        <strain evidence="3">KKC1</strain>
    </source>
</reference>
<evidence type="ECO:0000313" key="2">
    <source>
        <dbReference type="EMBL" id="GAW91290.1"/>
    </source>
</evidence>
<name>A0A1Z5HPT0_9FIRM</name>
<dbReference type="Proteomes" id="UP000197032">
    <property type="component" value="Unassembled WGS sequence"/>
</dbReference>
<sequence length="31" mass="3858">MLIDSDFIWFIALVTWVPFRIMTFILRKKKK</sequence>
<keyword evidence="1" id="KW-0812">Transmembrane</keyword>
<protein>
    <submittedName>
        <fullName evidence="2">Uncharacterized protein</fullName>
    </submittedName>
</protein>
<proteinExistence type="predicted"/>
<dbReference type="EMBL" id="BDGJ01000011">
    <property type="protein sequence ID" value="GAW91290.1"/>
    <property type="molecule type" value="Genomic_DNA"/>
</dbReference>
<keyword evidence="3" id="KW-1185">Reference proteome</keyword>
<dbReference type="AlphaFoldDB" id="A0A1Z5HPT0"/>
<accession>A0A1Z5HPT0</accession>
<organism evidence="2 3">
    <name type="scientific">Calderihabitans maritimus</name>
    <dbReference type="NCBI Taxonomy" id="1246530"/>
    <lineage>
        <taxon>Bacteria</taxon>
        <taxon>Bacillati</taxon>
        <taxon>Bacillota</taxon>
        <taxon>Clostridia</taxon>
        <taxon>Neomoorellales</taxon>
        <taxon>Calderihabitantaceae</taxon>
        <taxon>Calderihabitans</taxon>
    </lineage>
</organism>